<comment type="caution">
    <text evidence="3">The sequence shown here is derived from an EMBL/GenBank/DDBJ whole genome shotgun (WGS) entry which is preliminary data.</text>
</comment>
<feature type="region of interest" description="Disordered" evidence="1">
    <location>
        <begin position="31"/>
        <end position="51"/>
    </location>
</feature>
<dbReference type="Proteomes" id="UP001353858">
    <property type="component" value="Unassembled WGS sequence"/>
</dbReference>
<dbReference type="EMBL" id="JARPUR010000001">
    <property type="protein sequence ID" value="KAK4887287.1"/>
    <property type="molecule type" value="Genomic_DNA"/>
</dbReference>
<dbReference type="Pfam" id="PF23663">
    <property type="entry name" value="Znf_SCAND3"/>
    <property type="match status" value="1"/>
</dbReference>
<sequence>MDSSKWEEECEKNMEYEDRAIAAITRLERFAAKQDSNHQPSSPAGPIDQSISVCRNTATNKMTDLEQLADTPLIVSNEAEDSQNLINSQHSTQEITKEHGNETQTEEYGNETRQETLPSIDLACIVCFKETSGAHTSYKCNNNVHATCDVTEAIEGFGSKLVCSICVNQINQENQRNSAKESLREQAKQMQALSDANHPVANEGATVRIKIPDVDRAQFWQ</sequence>
<evidence type="ECO:0000313" key="3">
    <source>
        <dbReference type="EMBL" id="KAK4887287.1"/>
    </source>
</evidence>
<dbReference type="InterPro" id="IPR057560">
    <property type="entry name" value="Znf_SCAND3"/>
</dbReference>
<organism evidence="3 4">
    <name type="scientific">Aquatica leii</name>
    <dbReference type="NCBI Taxonomy" id="1421715"/>
    <lineage>
        <taxon>Eukaryota</taxon>
        <taxon>Metazoa</taxon>
        <taxon>Ecdysozoa</taxon>
        <taxon>Arthropoda</taxon>
        <taxon>Hexapoda</taxon>
        <taxon>Insecta</taxon>
        <taxon>Pterygota</taxon>
        <taxon>Neoptera</taxon>
        <taxon>Endopterygota</taxon>
        <taxon>Coleoptera</taxon>
        <taxon>Polyphaga</taxon>
        <taxon>Elateriformia</taxon>
        <taxon>Elateroidea</taxon>
        <taxon>Lampyridae</taxon>
        <taxon>Luciolinae</taxon>
        <taxon>Aquatica</taxon>
    </lineage>
</organism>
<evidence type="ECO:0000259" key="2">
    <source>
        <dbReference type="Pfam" id="PF23663"/>
    </source>
</evidence>
<evidence type="ECO:0000313" key="4">
    <source>
        <dbReference type="Proteomes" id="UP001353858"/>
    </source>
</evidence>
<dbReference type="AlphaFoldDB" id="A0AAN7Q9N4"/>
<evidence type="ECO:0000256" key="1">
    <source>
        <dbReference type="SAM" id="MobiDB-lite"/>
    </source>
</evidence>
<gene>
    <name evidence="3" type="ORF">RN001_003558</name>
</gene>
<feature type="region of interest" description="Disordered" evidence="1">
    <location>
        <begin position="93"/>
        <end position="113"/>
    </location>
</feature>
<keyword evidence="4" id="KW-1185">Reference proteome</keyword>
<accession>A0AAN7Q9N4</accession>
<reference evidence="4" key="1">
    <citation type="submission" date="2023-01" db="EMBL/GenBank/DDBJ databases">
        <title>Key to firefly adult light organ development and bioluminescence: homeobox transcription factors regulate luciferase expression and transportation to peroxisome.</title>
        <authorList>
            <person name="Fu X."/>
        </authorList>
    </citation>
    <scope>NUCLEOTIDE SEQUENCE [LARGE SCALE GENOMIC DNA]</scope>
</reference>
<protein>
    <recommendedName>
        <fullName evidence="2">SCAN domain-containing protein</fullName>
    </recommendedName>
</protein>
<feature type="domain" description="SCAN" evidence="2">
    <location>
        <begin position="132"/>
        <end position="179"/>
    </location>
</feature>
<name>A0AAN7Q9N4_9COLE</name>
<proteinExistence type="predicted"/>